<name>A0A0N5CRA2_THECL</name>
<organism evidence="1">
    <name type="scientific">Thelazia callipaeda</name>
    <name type="common">Oriental eyeworm</name>
    <name type="synonym">Parasitic nematode</name>
    <dbReference type="NCBI Taxonomy" id="103827"/>
    <lineage>
        <taxon>Eukaryota</taxon>
        <taxon>Metazoa</taxon>
        <taxon>Ecdysozoa</taxon>
        <taxon>Nematoda</taxon>
        <taxon>Chromadorea</taxon>
        <taxon>Rhabditida</taxon>
        <taxon>Spirurina</taxon>
        <taxon>Spiruromorpha</taxon>
        <taxon>Thelazioidea</taxon>
        <taxon>Thelaziidae</taxon>
        <taxon>Thelazia</taxon>
    </lineage>
</organism>
<reference evidence="1" key="1">
    <citation type="submission" date="2017-02" db="UniProtKB">
        <authorList>
            <consortium name="WormBaseParasite"/>
        </authorList>
    </citation>
    <scope>IDENTIFICATION</scope>
</reference>
<accession>A0A0N5CRA2</accession>
<dbReference type="AlphaFoldDB" id="A0A0N5CRA2"/>
<evidence type="ECO:0000313" key="1">
    <source>
        <dbReference type="WBParaSite" id="TCLT_0000275201-mRNA-1"/>
    </source>
</evidence>
<proteinExistence type="predicted"/>
<protein>
    <submittedName>
        <fullName evidence="1">Ovule protein</fullName>
    </submittedName>
</protein>
<dbReference type="WBParaSite" id="TCLT_0000275201-mRNA-1">
    <property type="protein sequence ID" value="TCLT_0000275201-mRNA-1"/>
    <property type="gene ID" value="TCLT_0000275201"/>
</dbReference>
<sequence length="69" mass="8477">LRWRVCHKHHSRTIFQINHWKRVNQLELRKDKLYSTTVRRNNRQKIPDLAELSDNDTDIDLPEWRSKGI</sequence>